<dbReference type="CDD" id="cd00167">
    <property type="entry name" value="SANT"/>
    <property type="match status" value="2"/>
</dbReference>
<dbReference type="PANTHER" id="PTHR47999:SF24">
    <property type="entry name" value="TRANSCRIPTION FACTOR MYB90"/>
    <property type="match status" value="1"/>
</dbReference>
<evidence type="ECO:0000256" key="4">
    <source>
        <dbReference type="ARBA" id="ARBA00023125"/>
    </source>
</evidence>
<feature type="domain" description="HTH myb-type" evidence="9">
    <location>
        <begin position="35"/>
        <end position="89"/>
    </location>
</feature>
<reference evidence="10" key="1">
    <citation type="journal article" date="2011" name="Curr. Biol.">
        <title>Gene Duplication in Mimulus Underlies Parallel Floral Evolution via Independent trans-Regulatory Changes.</title>
        <authorList>
            <person name="Cooley A.M."/>
            <person name="Modliszewski J.L."/>
            <person name="Rommel M.L."/>
            <person name="Willis J.H."/>
        </authorList>
    </citation>
    <scope>NUCLEOTIDE SEQUENCE</scope>
</reference>
<dbReference type="InterPro" id="IPR017930">
    <property type="entry name" value="Myb_dom"/>
</dbReference>
<dbReference type="AlphaFoldDB" id="F5CI40"/>
<proteinExistence type="evidence at transcript level"/>
<name>F5CI40_9LAMI</name>
<comment type="subcellular location">
    <subcellularLocation>
        <location evidence="1">Nucleus</location>
    </subcellularLocation>
</comment>
<evidence type="ECO:0000256" key="5">
    <source>
        <dbReference type="ARBA" id="ARBA00023159"/>
    </source>
</evidence>
<feature type="domain" description="Myb-like" evidence="8">
    <location>
        <begin position="35"/>
        <end position="85"/>
    </location>
</feature>
<feature type="domain" description="HTH myb-type" evidence="9">
    <location>
        <begin position="1"/>
        <end position="34"/>
    </location>
</feature>
<dbReference type="SUPFAM" id="SSF46689">
    <property type="entry name" value="Homeodomain-like"/>
    <property type="match status" value="1"/>
</dbReference>
<dbReference type="FunFam" id="1.10.10.60:FF:000218">
    <property type="entry name" value="Myb transcription factor"/>
    <property type="match status" value="1"/>
</dbReference>
<dbReference type="PROSITE" id="PS50090">
    <property type="entry name" value="MYB_LIKE"/>
    <property type="match status" value="2"/>
</dbReference>
<evidence type="ECO:0000256" key="2">
    <source>
        <dbReference type="ARBA" id="ARBA00022737"/>
    </source>
</evidence>
<dbReference type="GO" id="GO:0080090">
    <property type="term" value="P:regulation of primary metabolic process"/>
    <property type="evidence" value="ECO:0007669"/>
    <property type="project" value="UniProtKB-ARBA"/>
</dbReference>
<evidence type="ECO:0000313" key="10">
    <source>
        <dbReference type="EMBL" id="AEB39785.1"/>
    </source>
</evidence>
<dbReference type="Pfam" id="PF00249">
    <property type="entry name" value="Myb_DNA-binding"/>
    <property type="match status" value="2"/>
</dbReference>
<keyword evidence="5" id="KW-0010">Activator</keyword>
<keyword evidence="4" id="KW-0238">DNA-binding</keyword>
<dbReference type="InterPro" id="IPR009057">
    <property type="entry name" value="Homeodomain-like_sf"/>
</dbReference>
<evidence type="ECO:0000256" key="6">
    <source>
        <dbReference type="ARBA" id="ARBA00023163"/>
    </source>
</evidence>
<dbReference type="GO" id="GO:0005634">
    <property type="term" value="C:nucleus"/>
    <property type="evidence" value="ECO:0007669"/>
    <property type="project" value="UniProtKB-SubCell"/>
</dbReference>
<dbReference type="PROSITE" id="PS51294">
    <property type="entry name" value="HTH_MYB"/>
    <property type="match status" value="2"/>
</dbReference>
<organism evidence="10">
    <name type="scientific">Erythranthe cuprea</name>
    <dbReference type="NCBI Taxonomy" id="270967"/>
    <lineage>
        <taxon>Eukaryota</taxon>
        <taxon>Viridiplantae</taxon>
        <taxon>Streptophyta</taxon>
        <taxon>Embryophyta</taxon>
        <taxon>Tracheophyta</taxon>
        <taxon>Spermatophyta</taxon>
        <taxon>Magnoliopsida</taxon>
        <taxon>eudicotyledons</taxon>
        <taxon>Gunneridae</taxon>
        <taxon>Pentapetalae</taxon>
        <taxon>asterids</taxon>
        <taxon>lamiids</taxon>
        <taxon>Lamiales</taxon>
        <taxon>Phrymaceae</taxon>
        <taxon>Erythranthe</taxon>
    </lineage>
</organism>
<keyword evidence="3" id="KW-0805">Transcription regulation</keyword>
<evidence type="ECO:0000256" key="3">
    <source>
        <dbReference type="ARBA" id="ARBA00023015"/>
    </source>
</evidence>
<dbReference type="PANTHER" id="PTHR47999">
    <property type="entry name" value="TRANSCRIPTION FACTOR MYB8-RELATED-RELATED"/>
    <property type="match status" value="1"/>
</dbReference>
<protein>
    <submittedName>
        <fullName evidence="10">MYB1-like protein 2</fullName>
    </submittedName>
</protein>
<dbReference type="SMART" id="SM00717">
    <property type="entry name" value="SANT"/>
    <property type="match status" value="2"/>
</dbReference>
<evidence type="ECO:0000259" key="9">
    <source>
        <dbReference type="PROSITE" id="PS51294"/>
    </source>
</evidence>
<keyword evidence="7" id="KW-0539">Nucleus</keyword>
<sequence>CVQTYGEGKWHLVPLRAGLNRCRKSCRLRWLNYLSPNVKRGIFNQDEIDLIVRLHKLLGNRWTLIAGRVPGRTANDIKNFWKTHFEKQSVAAAAIAGDESSEGIKTTTESCNIFKPIPRNLSKLFQQVPENCLMNDGNENNNNKNNLKHKEPFLPVIQEEEEEEAEDEKTDECIRWWGNLLEIAEENGQGANSSLFSDEYPPVTDEPTTMFSPGNNHANQDLFSNLSLDLHDWEL</sequence>
<evidence type="ECO:0000256" key="1">
    <source>
        <dbReference type="ARBA" id="ARBA00004123"/>
    </source>
</evidence>
<dbReference type="InterPro" id="IPR015495">
    <property type="entry name" value="Myb_TF_plants"/>
</dbReference>
<evidence type="ECO:0000259" key="8">
    <source>
        <dbReference type="PROSITE" id="PS50090"/>
    </source>
</evidence>
<feature type="non-terminal residue" evidence="10">
    <location>
        <position position="1"/>
    </location>
</feature>
<dbReference type="InterPro" id="IPR001005">
    <property type="entry name" value="SANT/Myb"/>
</dbReference>
<accession>F5CI40</accession>
<dbReference type="Gene3D" id="1.10.10.60">
    <property type="entry name" value="Homeodomain-like"/>
    <property type="match status" value="2"/>
</dbReference>
<evidence type="ECO:0000256" key="7">
    <source>
        <dbReference type="ARBA" id="ARBA00023242"/>
    </source>
</evidence>
<keyword evidence="6" id="KW-0804">Transcription</keyword>
<dbReference type="GO" id="GO:0003677">
    <property type="term" value="F:DNA binding"/>
    <property type="evidence" value="ECO:0007669"/>
    <property type="project" value="UniProtKB-KW"/>
</dbReference>
<keyword evidence="2" id="KW-0677">Repeat</keyword>
<dbReference type="EMBL" id="JF694994">
    <property type="protein sequence ID" value="AEB39785.1"/>
    <property type="molecule type" value="mRNA"/>
</dbReference>
<feature type="domain" description="Myb-like" evidence="8">
    <location>
        <begin position="1"/>
        <end position="34"/>
    </location>
</feature>